<reference evidence="3" key="4">
    <citation type="journal article" date="2015" name="G3 (Bethesda)">
        <title>Genome sequences of three phytopathogenic species of the Magnaporthaceae family of fungi.</title>
        <authorList>
            <person name="Okagaki L.H."/>
            <person name="Nunes C.C."/>
            <person name="Sailsbery J."/>
            <person name="Clay B."/>
            <person name="Brown D."/>
            <person name="John T."/>
            <person name="Oh Y."/>
            <person name="Young N."/>
            <person name="Fitzgerald M."/>
            <person name="Haas B.J."/>
            <person name="Zeng Q."/>
            <person name="Young S."/>
            <person name="Adiconis X."/>
            <person name="Fan L."/>
            <person name="Levin J.Z."/>
            <person name="Mitchell T.K."/>
            <person name="Okubara P.A."/>
            <person name="Farman M.L."/>
            <person name="Kohn L.M."/>
            <person name="Birren B."/>
            <person name="Ma L.-J."/>
            <person name="Dean R.A."/>
        </authorList>
    </citation>
    <scope>NUCLEOTIDE SEQUENCE</scope>
    <source>
        <strain evidence="3">ATCC 64411 / 73-15</strain>
    </source>
</reference>
<feature type="region of interest" description="Disordered" evidence="1">
    <location>
        <begin position="1"/>
        <end position="24"/>
    </location>
</feature>
<dbReference type="EnsemblFungi" id="MAPG_03459T0">
    <property type="protein sequence ID" value="MAPG_03459T0"/>
    <property type="gene ID" value="MAPG_03459"/>
</dbReference>
<evidence type="ECO:0000313" key="2">
    <source>
        <dbReference type="EMBL" id="KLU84416.1"/>
    </source>
</evidence>
<feature type="compositionally biased region" description="Polar residues" evidence="1">
    <location>
        <begin position="1"/>
        <end position="11"/>
    </location>
</feature>
<reference evidence="4" key="2">
    <citation type="submission" date="2010-05" db="EMBL/GenBank/DDBJ databases">
        <title>The genome sequence of Magnaporthe poae strain ATCC 64411.</title>
        <authorList>
            <person name="Ma L.-J."/>
            <person name="Dead R."/>
            <person name="Young S."/>
            <person name="Zeng Q."/>
            <person name="Koehrsen M."/>
            <person name="Alvarado L."/>
            <person name="Berlin A."/>
            <person name="Chapman S.B."/>
            <person name="Chen Z."/>
            <person name="Freedman E."/>
            <person name="Gellesch M."/>
            <person name="Goldberg J."/>
            <person name="Griggs A."/>
            <person name="Gujja S."/>
            <person name="Heilman E.R."/>
            <person name="Heiman D."/>
            <person name="Hepburn T."/>
            <person name="Howarth C."/>
            <person name="Jen D."/>
            <person name="Larson L."/>
            <person name="Mehta T."/>
            <person name="Neiman D."/>
            <person name="Pearson M."/>
            <person name="Roberts A."/>
            <person name="Saif S."/>
            <person name="Shea T."/>
            <person name="Shenoy N."/>
            <person name="Sisk P."/>
            <person name="Stolte C."/>
            <person name="Sykes S."/>
            <person name="Walk T."/>
            <person name="White J."/>
            <person name="Yandava C."/>
            <person name="Haas B."/>
            <person name="Nusbaum C."/>
            <person name="Birren B."/>
        </authorList>
    </citation>
    <scope>NUCLEOTIDE SEQUENCE [LARGE SCALE GENOMIC DNA]</scope>
    <source>
        <strain evidence="4">ATCC 64411 / 73-15</strain>
    </source>
</reference>
<dbReference type="Proteomes" id="UP000011715">
    <property type="component" value="Unassembled WGS sequence"/>
</dbReference>
<name>A0A0C4DU25_MAGP6</name>
<accession>A0A0C4DU25</accession>
<proteinExistence type="predicted"/>
<reference evidence="3" key="5">
    <citation type="submission" date="2015-06" db="UniProtKB">
        <authorList>
            <consortium name="EnsemblFungi"/>
        </authorList>
    </citation>
    <scope>IDENTIFICATION</scope>
    <source>
        <strain evidence="3">ATCC 64411</strain>
    </source>
</reference>
<organism evidence="3 4">
    <name type="scientific">Magnaporthiopsis poae (strain ATCC 64411 / 73-15)</name>
    <name type="common">Kentucky bluegrass fungus</name>
    <name type="synonym">Magnaporthe poae</name>
    <dbReference type="NCBI Taxonomy" id="644358"/>
    <lineage>
        <taxon>Eukaryota</taxon>
        <taxon>Fungi</taxon>
        <taxon>Dikarya</taxon>
        <taxon>Ascomycota</taxon>
        <taxon>Pezizomycotina</taxon>
        <taxon>Sordariomycetes</taxon>
        <taxon>Sordariomycetidae</taxon>
        <taxon>Magnaporthales</taxon>
        <taxon>Magnaporthaceae</taxon>
        <taxon>Magnaporthiopsis</taxon>
    </lineage>
</organism>
<evidence type="ECO:0000256" key="1">
    <source>
        <dbReference type="SAM" id="MobiDB-lite"/>
    </source>
</evidence>
<reference evidence="2" key="1">
    <citation type="submission" date="2010-05" db="EMBL/GenBank/DDBJ databases">
        <title>The Genome Sequence of Magnaporthe poae strain ATCC 64411.</title>
        <authorList>
            <consortium name="The Broad Institute Genome Sequencing Platform"/>
            <consortium name="Broad Institute Genome Sequencing Center for Infectious Disease"/>
            <person name="Ma L.-J."/>
            <person name="Dead R."/>
            <person name="Young S."/>
            <person name="Zeng Q."/>
            <person name="Koehrsen M."/>
            <person name="Alvarado L."/>
            <person name="Berlin A."/>
            <person name="Chapman S.B."/>
            <person name="Chen Z."/>
            <person name="Freedman E."/>
            <person name="Gellesch M."/>
            <person name="Goldberg J."/>
            <person name="Griggs A."/>
            <person name="Gujja S."/>
            <person name="Heilman E.R."/>
            <person name="Heiman D."/>
            <person name="Hepburn T."/>
            <person name="Howarth C."/>
            <person name="Jen D."/>
            <person name="Larson L."/>
            <person name="Mehta T."/>
            <person name="Neiman D."/>
            <person name="Pearson M."/>
            <person name="Roberts A."/>
            <person name="Saif S."/>
            <person name="Shea T."/>
            <person name="Shenoy N."/>
            <person name="Sisk P."/>
            <person name="Stolte C."/>
            <person name="Sykes S."/>
            <person name="Walk T."/>
            <person name="White J."/>
            <person name="Yandava C."/>
            <person name="Haas B."/>
            <person name="Nusbaum C."/>
            <person name="Birren B."/>
        </authorList>
    </citation>
    <scope>NUCLEOTIDE SEQUENCE</scope>
    <source>
        <strain evidence="2">ATCC 64411</strain>
    </source>
</reference>
<evidence type="ECO:0000313" key="3">
    <source>
        <dbReference type="EnsemblFungi" id="MAPG_03459T0"/>
    </source>
</evidence>
<evidence type="ECO:0000313" key="4">
    <source>
        <dbReference type="Proteomes" id="UP000011715"/>
    </source>
</evidence>
<dbReference type="EMBL" id="ADBL01000824">
    <property type="status" value="NOT_ANNOTATED_CDS"/>
    <property type="molecule type" value="Genomic_DNA"/>
</dbReference>
<keyword evidence="4" id="KW-1185">Reference proteome</keyword>
<protein>
    <submittedName>
        <fullName evidence="2 3">Uncharacterized protein</fullName>
    </submittedName>
</protein>
<gene>
    <name evidence="2" type="ORF">MAPG_03459</name>
</gene>
<dbReference type="VEuPathDB" id="FungiDB:MAPG_03459"/>
<sequence>MMIQVNLSSQHEGVPEPLPRRENNIDHVSFASSEGMERPQELLLQPEISVAHVSYACKSAPPASASLGRGRVAMMTLTHKPFPEGASPRPTSVAFPSPVRQYPSLSVPLRRRKVAMMIDINELL</sequence>
<dbReference type="EMBL" id="GL876967">
    <property type="protein sequence ID" value="KLU84416.1"/>
    <property type="molecule type" value="Genomic_DNA"/>
</dbReference>
<dbReference type="AlphaFoldDB" id="A0A0C4DU25"/>
<reference evidence="2" key="3">
    <citation type="submission" date="2011-03" db="EMBL/GenBank/DDBJ databases">
        <title>Annotation of Magnaporthe poae ATCC 64411.</title>
        <authorList>
            <person name="Ma L.-J."/>
            <person name="Dead R."/>
            <person name="Young S.K."/>
            <person name="Zeng Q."/>
            <person name="Gargeya S."/>
            <person name="Fitzgerald M."/>
            <person name="Haas B."/>
            <person name="Abouelleil A."/>
            <person name="Alvarado L."/>
            <person name="Arachchi H.M."/>
            <person name="Berlin A."/>
            <person name="Brown A."/>
            <person name="Chapman S.B."/>
            <person name="Chen Z."/>
            <person name="Dunbar C."/>
            <person name="Freedman E."/>
            <person name="Gearin G."/>
            <person name="Gellesch M."/>
            <person name="Goldberg J."/>
            <person name="Griggs A."/>
            <person name="Gujja S."/>
            <person name="Heiman D."/>
            <person name="Howarth C."/>
            <person name="Larson L."/>
            <person name="Lui A."/>
            <person name="MacDonald P.J.P."/>
            <person name="Mehta T."/>
            <person name="Montmayeur A."/>
            <person name="Murphy C."/>
            <person name="Neiman D."/>
            <person name="Pearson M."/>
            <person name="Priest M."/>
            <person name="Roberts A."/>
            <person name="Saif S."/>
            <person name="Shea T."/>
            <person name="Shenoy N."/>
            <person name="Sisk P."/>
            <person name="Stolte C."/>
            <person name="Sykes S."/>
            <person name="Yandava C."/>
            <person name="Wortman J."/>
            <person name="Nusbaum C."/>
            <person name="Birren B."/>
        </authorList>
    </citation>
    <scope>NUCLEOTIDE SEQUENCE</scope>
    <source>
        <strain evidence="2">ATCC 64411</strain>
    </source>
</reference>